<accession>A0ABV4K9X5</accession>
<reference evidence="1 2" key="1">
    <citation type="submission" date="2023-05" db="EMBL/GenBank/DDBJ databases">
        <title>Adaptations of aquatic viruses from atmosphere-close ecosystems of the Central Arctic Ocean.</title>
        <authorList>
            <person name="Rahlff J."/>
            <person name="Holmfeldt K."/>
        </authorList>
    </citation>
    <scope>NUCLEOTIDE SEQUENCE [LARGE SCALE GENOMIC DNA]</scope>
    <source>
        <strain evidence="1 2">Arc14</strain>
    </source>
</reference>
<comment type="caution">
    <text evidence="1">The sequence shown here is derived from an EMBL/GenBank/DDBJ whole genome shotgun (WGS) entry which is preliminary data.</text>
</comment>
<sequence length="55" mass="6466">MFENPIAKLNEERTDLPVFYVEAKKDSNLVVNHGDRRKVDLNIFLENFISDKETI</sequence>
<keyword evidence="2" id="KW-1185">Reference proteome</keyword>
<dbReference type="RefSeq" id="WP_371568245.1">
    <property type="nucleotide sequence ID" value="NZ_JASMRN010000003.1"/>
</dbReference>
<name>A0ABV4K9X5_9FLAO</name>
<protein>
    <submittedName>
        <fullName evidence="1">Uncharacterized protein</fullName>
    </submittedName>
</protein>
<gene>
    <name evidence="1" type="ORF">QO192_04055</name>
</gene>
<proteinExistence type="predicted"/>
<organism evidence="1 2">
    <name type="scientific">Flavobacterium frigidarium</name>
    <dbReference type="NCBI Taxonomy" id="99286"/>
    <lineage>
        <taxon>Bacteria</taxon>
        <taxon>Pseudomonadati</taxon>
        <taxon>Bacteroidota</taxon>
        <taxon>Flavobacteriia</taxon>
        <taxon>Flavobacteriales</taxon>
        <taxon>Flavobacteriaceae</taxon>
        <taxon>Flavobacterium</taxon>
    </lineage>
</organism>
<evidence type="ECO:0000313" key="2">
    <source>
        <dbReference type="Proteomes" id="UP001568894"/>
    </source>
</evidence>
<dbReference type="EMBL" id="JASMRN010000003">
    <property type="protein sequence ID" value="MEZ7514454.1"/>
    <property type="molecule type" value="Genomic_DNA"/>
</dbReference>
<dbReference type="Proteomes" id="UP001568894">
    <property type="component" value="Unassembled WGS sequence"/>
</dbReference>
<evidence type="ECO:0000313" key="1">
    <source>
        <dbReference type="EMBL" id="MEZ7514454.1"/>
    </source>
</evidence>